<keyword evidence="2" id="KW-1185">Reference proteome</keyword>
<evidence type="ECO:0000313" key="2">
    <source>
        <dbReference type="Proteomes" id="UP000515153"/>
    </source>
</evidence>
<reference evidence="3" key="1">
    <citation type="journal article" date="2019" name="Mol. Biol. Evol.">
        <title>Blast fungal genomes show frequent chromosomal changes, gene gains and losses, and effector gene turnover.</title>
        <authorList>
            <person name="Gomez Luciano L.B."/>
            <person name="Jason Tsai I."/>
            <person name="Chuma I."/>
            <person name="Tosa Y."/>
            <person name="Chen Y.H."/>
            <person name="Li J.Y."/>
            <person name="Li M.Y."/>
            <person name="Jade Lu M.Y."/>
            <person name="Nakayashiki H."/>
            <person name="Li W.H."/>
        </authorList>
    </citation>
    <scope>NUCLEOTIDE SEQUENCE</scope>
    <source>
        <strain evidence="3">NI907</strain>
    </source>
</reference>
<dbReference type="RefSeq" id="XP_030977291.1">
    <property type="nucleotide sequence ID" value="XM_031132144.1"/>
</dbReference>
<proteinExistence type="predicted"/>
<name>A0A6P8AQU9_PYRGI</name>
<dbReference type="PANTHER" id="PTHR10683:SF39">
    <property type="entry name" value="TRANSALDOLASE"/>
    <property type="match status" value="1"/>
</dbReference>
<evidence type="ECO:0000313" key="3">
    <source>
        <dbReference type="RefSeq" id="XP_030977291.1"/>
    </source>
</evidence>
<dbReference type="GO" id="GO:0005975">
    <property type="term" value="P:carbohydrate metabolic process"/>
    <property type="evidence" value="ECO:0007669"/>
    <property type="project" value="InterPro"/>
</dbReference>
<evidence type="ECO:0000256" key="1">
    <source>
        <dbReference type="ARBA" id="ARBA00023270"/>
    </source>
</evidence>
<accession>A0A6P8AQU9</accession>
<sequence>MMATATAKSCLERLEEMLDVDVDDMDADFIRSMPIKPHDQTSNQAFVDVALAQESNKDLIVQVATEMKGSEWLAIYTRIAVLMCKKNLDLISGRVLLQTSPAKAYDMAATLAHARLYGAEFTRAGVPRDRFCIKIPSTGPGLNAAKILQEEGISTLGTALFSVVQAIACSQAGCLSISPYFNEIYAHDLSKRDQVWPKTTDPVTQHPMAPRLVHIIETYRRLYKETGKMQPLVKNASFISVEEAMAAAEMGCQSATLSREILTKLAETPYDATTQPGEGRPKPAHAYEAPEPLPARLRSLLEQDPLTERWDGSMPSADVDYLADGGAALQKAIESDPATRKRIHDALEFFVDAEERSRKRVEAVMATLG</sequence>
<protein>
    <recommendedName>
        <fullName evidence="4">Transaldolase</fullName>
    </recommendedName>
</protein>
<dbReference type="Proteomes" id="UP000515153">
    <property type="component" value="Unplaced"/>
</dbReference>
<evidence type="ECO:0008006" key="4">
    <source>
        <dbReference type="Google" id="ProtNLM"/>
    </source>
</evidence>
<dbReference type="Gene3D" id="3.20.20.70">
    <property type="entry name" value="Aldolase class I"/>
    <property type="match status" value="1"/>
</dbReference>
<gene>
    <name evidence="3" type="ORF">PgNI_12189</name>
</gene>
<dbReference type="PANTHER" id="PTHR10683">
    <property type="entry name" value="TRANSALDOLASE"/>
    <property type="match status" value="1"/>
</dbReference>
<reference evidence="3" key="3">
    <citation type="submission" date="2025-08" db="UniProtKB">
        <authorList>
            <consortium name="RefSeq"/>
        </authorList>
    </citation>
    <scope>IDENTIFICATION</scope>
    <source>
        <strain evidence="3">NI907</strain>
    </source>
</reference>
<organism evidence="2 3">
    <name type="scientific">Pyricularia grisea</name>
    <name type="common">Crabgrass-specific blast fungus</name>
    <name type="synonym">Magnaporthe grisea</name>
    <dbReference type="NCBI Taxonomy" id="148305"/>
    <lineage>
        <taxon>Eukaryota</taxon>
        <taxon>Fungi</taxon>
        <taxon>Dikarya</taxon>
        <taxon>Ascomycota</taxon>
        <taxon>Pezizomycotina</taxon>
        <taxon>Sordariomycetes</taxon>
        <taxon>Sordariomycetidae</taxon>
        <taxon>Magnaporthales</taxon>
        <taxon>Pyriculariaceae</taxon>
        <taxon>Pyricularia</taxon>
    </lineage>
</organism>
<dbReference type="AlphaFoldDB" id="A0A6P8AQU9"/>
<dbReference type="InterPro" id="IPR013785">
    <property type="entry name" value="Aldolase_TIM"/>
</dbReference>
<keyword evidence="1" id="KW-0704">Schiff base</keyword>
<dbReference type="InterPro" id="IPR001585">
    <property type="entry name" value="TAL/FSA"/>
</dbReference>
<dbReference type="Pfam" id="PF00923">
    <property type="entry name" value="TAL_FSA"/>
    <property type="match status" value="1"/>
</dbReference>
<dbReference type="GO" id="GO:0004801">
    <property type="term" value="F:transaldolase activity"/>
    <property type="evidence" value="ECO:0007669"/>
    <property type="project" value="TreeGrafter"/>
</dbReference>
<dbReference type="SUPFAM" id="SSF51569">
    <property type="entry name" value="Aldolase"/>
    <property type="match status" value="1"/>
</dbReference>
<reference evidence="3" key="2">
    <citation type="submission" date="2019-10" db="EMBL/GenBank/DDBJ databases">
        <authorList>
            <consortium name="NCBI Genome Project"/>
        </authorList>
    </citation>
    <scope>NUCLEOTIDE SEQUENCE</scope>
    <source>
        <strain evidence="3">NI907</strain>
    </source>
</reference>
<dbReference type="KEGG" id="pgri:PgNI_12189"/>
<dbReference type="GO" id="GO:0009052">
    <property type="term" value="P:pentose-phosphate shunt, non-oxidative branch"/>
    <property type="evidence" value="ECO:0007669"/>
    <property type="project" value="TreeGrafter"/>
</dbReference>
<dbReference type="GeneID" id="41967049"/>